<gene>
    <name evidence="2" type="ORF">GCM10007981_16120</name>
</gene>
<feature type="coiled-coil region" evidence="1">
    <location>
        <begin position="39"/>
        <end position="73"/>
    </location>
</feature>
<proteinExistence type="predicted"/>
<reference evidence="2" key="2">
    <citation type="submission" date="2020-09" db="EMBL/GenBank/DDBJ databases">
        <authorList>
            <person name="Sun Q."/>
            <person name="Ohkuma M."/>
        </authorList>
    </citation>
    <scope>NUCLEOTIDE SEQUENCE</scope>
    <source>
        <strain evidence="2">JCM 10088</strain>
    </source>
</reference>
<evidence type="ECO:0000313" key="2">
    <source>
        <dbReference type="EMBL" id="GGP21978.1"/>
    </source>
</evidence>
<evidence type="ECO:0000256" key="1">
    <source>
        <dbReference type="SAM" id="Coils"/>
    </source>
</evidence>
<reference evidence="2" key="1">
    <citation type="journal article" date="2014" name="Int. J. Syst. Evol. Microbiol.">
        <title>Complete genome sequence of Corynebacterium casei LMG S-19264T (=DSM 44701T), isolated from a smear-ripened cheese.</title>
        <authorList>
            <consortium name="US DOE Joint Genome Institute (JGI-PGF)"/>
            <person name="Walter F."/>
            <person name="Albersmeier A."/>
            <person name="Kalinowski J."/>
            <person name="Ruckert C."/>
        </authorList>
    </citation>
    <scope>NUCLEOTIDE SEQUENCE</scope>
    <source>
        <strain evidence="2">JCM 10088</strain>
    </source>
</reference>
<keyword evidence="3" id="KW-1185">Reference proteome</keyword>
<dbReference type="Proteomes" id="UP000610960">
    <property type="component" value="Unassembled WGS sequence"/>
</dbReference>
<protein>
    <submittedName>
        <fullName evidence="2">DNA-directed RNA polymerase</fullName>
    </submittedName>
</protein>
<name>A0A830GV54_9CREN</name>
<evidence type="ECO:0000313" key="3">
    <source>
        <dbReference type="Proteomes" id="UP000610960"/>
    </source>
</evidence>
<keyword evidence="2" id="KW-0240">DNA-directed RNA polymerase</keyword>
<keyword evidence="1" id="KW-0175">Coiled coil</keyword>
<sequence length="86" mass="9951">MVPAKGKNGRQVLRCPKCGYEEEVDAKAKSSYVQTKEIGEDKHRKIAVVEEEKDNLSEEEKEMIEDYQKQLLENLYEDERGGESED</sequence>
<dbReference type="EMBL" id="BMNL01000003">
    <property type="protein sequence ID" value="GGP21978.1"/>
    <property type="molecule type" value="Genomic_DNA"/>
</dbReference>
<accession>A0A830GV54</accession>
<organism evidence="2 3">
    <name type="scientific">Thermocladium modestius</name>
    <dbReference type="NCBI Taxonomy" id="62609"/>
    <lineage>
        <taxon>Archaea</taxon>
        <taxon>Thermoproteota</taxon>
        <taxon>Thermoprotei</taxon>
        <taxon>Thermoproteales</taxon>
        <taxon>Thermoproteaceae</taxon>
        <taxon>Thermocladium</taxon>
    </lineage>
</organism>
<dbReference type="GO" id="GO:0000428">
    <property type="term" value="C:DNA-directed RNA polymerase complex"/>
    <property type="evidence" value="ECO:0007669"/>
    <property type="project" value="UniProtKB-KW"/>
</dbReference>
<keyword evidence="2" id="KW-0804">Transcription</keyword>
<dbReference type="AlphaFoldDB" id="A0A830GV54"/>
<comment type="caution">
    <text evidence="2">The sequence shown here is derived from an EMBL/GenBank/DDBJ whole genome shotgun (WGS) entry which is preliminary data.</text>
</comment>